<name>A0A0D2NN61_HYPSF</name>
<protein>
    <recommendedName>
        <fullName evidence="2">SRR1-like domain-containing protein</fullName>
    </recommendedName>
</protein>
<reference evidence="4" key="1">
    <citation type="submission" date="2014-04" db="EMBL/GenBank/DDBJ databases">
        <title>Evolutionary Origins and Diversification of the Mycorrhizal Mutualists.</title>
        <authorList>
            <consortium name="DOE Joint Genome Institute"/>
            <consortium name="Mycorrhizal Genomics Consortium"/>
            <person name="Kohler A."/>
            <person name="Kuo A."/>
            <person name="Nagy L.G."/>
            <person name="Floudas D."/>
            <person name="Copeland A."/>
            <person name="Barry K.W."/>
            <person name="Cichocki N."/>
            <person name="Veneault-Fourrey C."/>
            <person name="LaButti K."/>
            <person name="Lindquist E.A."/>
            <person name="Lipzen A."/>
            <person name="Lundell T."/>
            <person name="Morin E."/>
            <person name="Murat C."/>
            <person name="Riley R."/>
            <person name="Ohm R."/>
            <person name="Sun H."/>
            <person name="Tunlid A."/>
            <person name="Henrissat B."/>
            <person name="Grigoriev I.V."/>
            <person name="Hibbett D.S."/>
            <person name="Martin F."/>
        </authorList>
    </citation>
    <scope>NUCLEOTIDE SEQUENCE [LARGE SCALE GENOMIC DNA]</scope>
    <source>
        <strain evidence="4">FD-334 SS-4</strain>
    </source>
</reference>
<dbReference type="Proteomes" id="UP000054270">
    <property type="component" value="Unassembled WGS sequence"/>
</dbReference>
<dbReference type="PANTHER" id="PTHR28626">
    <property type="entry name" value="SRR1-LIKE PROTEIN"/>
    <property type="match status" value="1"/>
</dbReference>
<dbReference type="Pfam" id="PF07985">
    <property type="entry name" value="SRR1"/>
    <property type="match status" value="1"/>
</dbReference>
<evidence type="ECO:0000313" key="3">
    <source>
        <dbReference type="EMBL" id="KJA20249.1"/>
    </source>
</evidence>
<evidence type="ECO:0000259" key="2">
    <source>
        <dbReference type="Pfam" id="PF07985"/>
    </source>
</evidence>
<feature type="domain" description="SRR1-like" evidence="2">
    <location>
        <begin position="6"/>
        <end position="56"/>
    </location>
</feature>
<gene>
    <name evidence="3" type="ORF">HYPSUDRAFT_43380</name>
</gene>
<dbReference type="InterPro" id="IPR040044">
    <property type="entry name" value="SRR1L"/>
</dbReference>
<organism evidence="3 4">
    <name type="scientific">Hypholoma sublateritium (strain FD-334 SS-4)</name>
    <dbReference type="NCBI Taxonomy" id="945553"/>
    <lineage>
        <taxon>Eukaryota</taxon>
        <taxon>Fungi</taxon>
        <taxon>Dikarya</taxon>
        <taxon>Basidiomycota</taxon>
        <taxon>Agaricomycotina</taxon>
        <taxon>Agaricomycetes</taxon>
        <taxon>Agaricomycetidae</taxon>
        <taxon>Agaricales</taxon>
        <taxon>Agaricineae</taxon>
        <taxon>Strophariaceae</taxon>
        <taxon>Hypholoma</taxon>
    </lineage>
</organism>
<evidence type="ECO:0000256" key="1">
    <source>
        <dbReference type="ARBA" id="ARBA00009856"/>
    </source>
</evidence>
<comment type="similarity">
    <text evidence="1">Belongs to the SRR1 family.</text>
</comment>
<dbReference type="GO" id="GO:0005634">
    <property type="term" value="C:nucleus"/>
    <property type="evidence" value="ECO:0007669"/>
    <property type="project" value="TreeGrafter"/>
</dbReference>
<dbReference type="PANTHER" id="PTHR28626:SF3">
    <property type="entry name" value="SRR1-LIKE PROTEIN"/>
    <property type="match status" value="1"/>
</dbReference>
<dbReference type="AlphaFoldDB" id="A0A0D2NN61"/>
<evidence type="ECO:0000313" key="4">
    <source>
        <dbReference type="Proteomes" id="UP000054270"/>
    </source>
</evidence>
<dbReference type="GO" id="GO:0005737">
    <property type="term" value="C:cytoplasm"/>
    <property type="evidence" value="ECO:0007669"/>
    <property type="project" value="TreeGrafter"/>
</dbReference>
<keyword evidence="4" id="KW-1185">Reference proteome</keyword>
<dbReference type="InterPro" id="IPR012942">
    <property type="entry name" value="SRR1-like"/>
</dbReference>
<accession>A0A0D2NN61</accession>
<dbReference type="OrthoDB" id="551431at2759"/>
<sequence length="57" mass="6339">MRILAPGAAHALGRPTLCFMPHCDIELYDALLRANWSVLGLARLFVVGNALQEYVDR</sequence>
<dbReference type="OMA" id="ENWTHEG"/>
<dbReference type="EMBL" id="KN817569">
    <property type="protein sequence ID" value="KJA20249.1"/>
    <property type="molecule type" value="Genomic_DNA"/>
</dbReference>
<proteinExistence type="inferred from homology"/>